<accession>A0A8C5MSI9</accession>
<name>A0A8C5MSI9_9ANUR</name>
<sequence length="417" mass="46985">MRATLALIPSMGLLLMVGFLWGWRKANPKMNPGHLSHRASRALQPTVTTHHVQGHLRGQAPPLTEGYSAEGPSQMDYNRSLAVGTSKSVSQLHSNRTPISNPLEQGIFWSQEVEWSLPQGFPEENVLRWQKSARTAFIVSLEKGCGRSTNRLATLSDGSRVCVRYGINPEQIQGEVLSFYLSRLLGLRGVPPCVLSKVGSAPWSPVQAKLASAGWEPGSIVSLTPWVQNLSTVLPPRALRAEDGQLRPLKDELRSDLEDTVELAQWGDLIIFDFLTANFDRLVSNMFSLQWDPRVMQRGTNNLHRTPDGTLVLLDNEAGLFHGYRLRDTWDKYNKQLLETVCMFRRGVAHRLREFHVEQNTAQELHSLYVHSEPMAEELGLLSEAEAQVLQERVGLLYRHILNCQDRYKNTITLRPA</sequence>
<organism evidence="1 2">
    <name type="scientific">Leptobrachium leishanense</name>
    <name type="common">Leishan spiny toad</name>
    <dbReference type="NCBI Taxonomy" id="445787"/>
    <lineage>
        <taxon>Eukaryota</taxon>
        <taxon>Metazoa</taxon>
        <taxon>Chordata</taxon>
        <taxon>Craniata</taxon>
        <taxon>Vertebrata</taxon>
        <taxon>Euteleostomi</taxon>
        <taxon>Amphibia</taxon>
        <taxon>Batrachia</taxon>
        <taxon>Anura</taxon>
        <taxon>Pelobatoidea</taxon>
        <taxon>Megophryidae</taxon>
        <taxon>Leptobrachium</taxon>
    </lineage>
</organism>
<evidence type="ECO:0000313" key="1">
    <source>
        <dbReference type="Ensembl" id="ENSLLEP00000017215.1"/>
    </source>
</evidence>
<dbReference type="PRINTS" id="PR02072">
    <property type="entry name" value="4JOINTEDBOX1"/>
</dbReference>
<dbReference type="PANTHER" id="PTHR13147:SF5">
    <property type="entry name" value="FOUR-JOINTED BOX PROTEIN 1"/>
    <property type="match status" value="1"/>
</dbReference>
<dbReference type="PANTHER" id="PTHR13147">
    <property type="entry name" value="FOUR-JOINTED BOX PROTEIN 1"/>
    <property type="match status" value="1"/>
</dbReference>
<dbReference type="GO" id="GO:0007267">
    <property type="term" value="P:cell-cell signaling"/>
    <property type="evidence" value="ECO:0007669"/>
    <property type="project" value="TreeGrafter"/>
</dbReference>
<protein>
    <submittedName>
        <fullName evidence="1">Four-jointed box kinase 1</fullName>
    </submittedName>
</protein>
<proteinExistence type="predicted"/>
<dbReference type="Proteomes" id="UP000694569">
    <property type="component" value="Unplaced"/>
</dbReference>
<reference evidence="1" key="1">
    <citation type="submission" date="2025-08" db="UniProtKB">
        <authorList>
            <consortium name="Ensembl"/>
        </authorList>
    </citation>
    <scope>IDENTIFICATION</scope>
</reference>
<dbReference type="Ensembl" id="ENSLLET00000017868.1">
    <property type="protein sequence ID" value="ENSLLEP00000017215.1"/>
    <property type="gene ID" value="ENSLLEG00000010928.1"/>
</dbReference>
<reference evidence="1" key="2">
    <citation type="submission" date="2025-09" db="UniProtKB">
        <authorList>
            <consortium name="Ensembl"/>
        </authorList>
    </citation>
    <scope>IDENTIFICATION</scope>
</reference>
<dbReference type="OrthoDB" id="10055077at2759"/>
<dbReference type="InterPro" id="IPR024868">
    <property type="entry name" value="FJX1/FJ"/>
</dbReference>
<dbReference type="GeneTree" id="ENSGT00390000016768"/>
<gene>
    <name evidence="1" type="primary">FJX1</name>
</gene>
<dbReference type="GO" id="GO:0005615">
    <property type="term" value="C:extracellular space"/>
    <property type="evidence" value="ECO:0007669"/>
    <property type="project" value="TreeGrafter"/>
</dbReference>
<keyword evidence="2" id="KW-1185">Reference proteome</keyword>
<evidence type="ECO:0000313" key="2">
    <source>
        <dbReference type="Proteomes" id="UP000694569"/>
    </source>
</evidence>
<dbReference type="AlphaFoldDB" id="A0A8C5MSI9"/>